<organism evidence="1 2">
    <name type="scientific">Periconia digitata</name>
    <dbReference type="NCBI Taxonomy" id="1303443"/>
    <lineage>
        <taxon>Eukaryota</taxon>
        <taxon>Fungi</taxon>
        <taxon>Dikarya</taxon>
        <taxon>Ascomycota</taxon>
        <taxon>Pezizomycotina</taxon>
        <taxon>Dothideomycetes</taxon>
        <taxon>Pleosporomycetidae</taxon>
        <taxon>Pleosporales</taxon>
        <taxon>Massarineae</taxon>
        <taxon>Periconiaceae</taxon>
        <taxon>Periconia</taxon>
    </lineage>
</organism>
<reference evidence="1" key="1">
    <citation type="submission" date="2023-01" db="EMBL/GenBank/DDBJ databases">
        <authorList>
            <person name="Van Ghelder C."/>
            <person name="Rancurel C."/>
        </authorList>
    </citation>
    <scope>NUCLEOTIDE SEQUENCE</scope>
    <source>
        <strain evidence="1">CNCM I-4278</strain>
    </source>
</reference>
<sequence>MVRWKEKWWLGLNKNKGTAETSVHRVSAQSSVRTKPKPLKVVFDCPTAGSRPMPTSEVMEFVLCTDVRVFSRGGNRQTSLCGVARAGVGATFI</sequence>
<dbReference type="AlphaFoldDB" id="A0A9W4UCS3"/>
<evidence type="ECO:0000313" key="1">
    <source>
        <dbReference type="EMBL" id="CAI6332984.1"/>
    </source>
</evidence>
<accession>A0A9W4UCS3</accession>
<dbReference type="Proteomes" id="UP001152607">
    <property type="component" value="Unassembled WGS sequence"/>
</dbReference>
<proteinExistence type="predicted"/>
<dbReference type="EMBL" id="CAOQHR010000004">
    <property type="protein sequence ID" value="CAI6332984.1"/>
    <property type="molecule type" value="Genomic_DNA"/>
</dbReference>
<protein>
    <submittedName>
        <fullName evidence="1">Uncharacterized protein</fullName>
    </submittedName>
</protein>
<keyword evidence="2" id="KW-1185">Reference proteome</keyword>
<evidence type="ECO:0000313" key="2">
    <source>
        <dbReference type="Proteomes" id="UP001152607"/>
    </source>
</evidence>
<comment type="caution">
    <text evidence="1">The sequence shown here is derived from an EMBL/GenBank/DDBJ whole genome shotgun (WGS) entry which is preliminary data.</text>
</comment>
<gene>
    <name evidence="1" type="ORF">PDIGIT_LOCUS6018</name>
</gene>
<name>A0A9W4UCS3_9PLEO</name>